<evidence type="ECO:0000256" key="1">
    <source>
        <dbReference type="ARBA" id="ARBA00005846"/>
    </source>
</evidence>
<keyword evidence="2" id="KW-0732">Signal</keyword>
<organism evidence="3 4">
    <name type="scientific">Eiseniibacteriota bacterium</name>
    <dbReference type="NCBI Taxonomy" id="2212470"/>
    <lineage>
        <taxon>Bacteria</taxon>
        <taxon>Candidatus Eiseniibacteriota</taxon>
    </lineage>
</organism>
<evidence type="ECO:0000313" key="4">
    <source>
        <dbReference type="Proteomes" id="UP000748308"/>
    </source>
</evidence>
<comment type="similarity">
    <text evidence="1">Belongs to the UPF0164 family.</text>
</comment>
<sequence length="203" mass="21617">MRRQSALGRRGPLLLLALLALAASEPAGAAKYAAEFLKIGAGARALGMAGAVTAAVDDASAVYWNPAALVLLTGAEIQLMHAEQFADLADYDYAAFVQPLDATSAVGVGLIRFSVNDILITKDAYDDLNGNHRYDWGEPIDPSRFYLDSDTEYGLLFSFARRLNARLALGGSLKLVRQDMPGHSSFGAGVDLGALWSPRASLQ</sequence>
<feature type="chain" id="PRO_5037390878" evidence="2">
    <location>
        <begin position="30"/>
        <end position="203"/>
    </location>
</feature>
<dbReference type="Proteomes" id="UP000748308">
    <property type="component" value="Unassembled WGS sequence"/>
</dbReference>
<evidence type="ECO:0000256" key="2">
    <source>
        <dbReference type="SAM" id="SignalP"/>
    </source>
</evidence>
<dbReference type="SUPFAM" id="SSF56935">
    <property type="entry name" value="Porins"/>
    <property type="match status" value="1"/>
</dbReference>
<evidence type="ECO:0000313" key="3">
    <source>
        <dbReference type="EMBL" id="MBM3316214.1"/>
    </source>
</evidence>
<gene>
    <name evidence="3" type="ORF">FJY75_00005</name>
</gene>
<feature type="non-terminal residue" evidence="3">
    <location>
        <position position="203"/>
    </location>
</feature>
<feature type="signal peptide" evidence="2">
    <location>
        <begin position="1"/>
        <end position="29"/>
    </location>
</feature>
<protein>
    <submittedName>
        <fullName evidence="3">UPF0164 family protein</fullName>
    </submittedName>
</protein>
<proteinExistence type="inferred from homology"/>
<comment type="caution">
    <text evidence="3">The sequence shown here is derived from an EMBL/GenBank/DDBJ whole genome shotgun (WGS) entry which is preliminary data.</text>
</comment>
<dbReference type="Pfam" id="PF03687">
    <property type="entry name" value="UPF0164"/>
    <property type="match status" value="1"/>
</dbReference>
<dbReference type="EMBL" id="VGIY01000001">
    <property type="protein sequence ID" value="MBM3316214.1"/>
    <property type="molecule type" value="Genomic_DNA"/>
</dbReference>
<dbReference type="AlphaFoldDB" id="A0A938BKN9"/>
<reference evidence="3" key="1">
    <citation type="submission" date="2019-03" db="EMBL/GenBank/DDBJ databases">
        <title>Lake Tanganyika Metagenome-Assembled Genomes (MAGs).</title>
        <authorList>
            <person name="Tran P."/>
        </authorList>
    </citation>
    <scope>NUCLEOTIDE SEQUENCE</scope>
    <source>
        <strain evidence="3">M_DeepCast_400m_m2_100</strain>
    </source>
</reference>
<dbReference type="InterPro" id="IPR005362">
    <property type="entry name" value="UPF0164"/>
</dbReference>
<dbReference type="Gene3D" id="2.40.160.60">
    <property type="entry name" value="Outer membrane protein transport protein (OMPP1/FadL/TodX)"/>
    <property type="match status" value="1"/>
</dbReference>
<name>A0A938BKN9_UNCEI</name>
<accession>A0A938BKN9</accession>